<dbReference type="AlphaFoldDB" id="F6CZ02"/>
<dbReference type="Pfam" id="PF00294">
    <property type="entry name" value="PfkB"/>
    <property type="match status" value="1"/>
</dbReference>
<evidence type="ECO:0000313" key="4">
    <source>
        <dbReference type="EMBL" id="AEF53129.1"/>
    </source>
</evidence>
<sequence>MSNKQGIVCAGNWIVDVVHNIGFWPAKSDLVHILDETIGVGGGAANVAFDLKALGVEYPLFPVGVLGNDNHGQVILELCSSEGLSTEYLSIIANQSTAHTHVMNVPGDSRTFFYQPGVNNYFNTQSVPINRIVEQNPRIFYLGYLNLLPLLDAVNDGRSMAAELLALVSQSGMITCVDLVSSSNMNYRQTVMGTLSEIDWLFLNEVEAERATGVLLGGENNRESISHAANLLIEGGVKKGCVLHTPTLSLWKTPTEEIWTEVDVVPTSEIVSPVGAGDAFAAGLLHGLHEDWSAKDCIQLANKMAAECLRSATATGGIKPLSC</sequence>
<protein>
    <submittedName>
        <fullName evidence="4">PfkB domain protein</fullName>
    </submittedName>
</protein>
<dbReference type="Proteomes" id="UP000009230">
    <property type="component" value="Chromosome"/>
</dbReference>
<dbReference type="InterPro" id="IPR002173">
    <property type="entry name" value="Carboh/pur_kinase_PfkB_CS"/>
</dbReference>
<dbReference type="KEGG" id="mpc:Mar181_0060"/>
<keyword evidence="1" id="KW-0808">Transferase</keyword>
<dbReference type="GO" id="GO:0005829">
    <property type="term" value="C:cytosol"/>
    <property type="evidence" value="ECO:0007669"/>
    <property type="project" value="TreeGrafter"/>
</dbReference>
<evidence type="ECO:0000259" key="3">
    <source>
        <dbReference type="Pfam" id="PF00294"/>
    </source>
</evidence>
<organism evidence="4 5">
    <name type="scientific">Marinomonas posidonica (strain CECT 7376 / NCIMB 14433 / IVIA-Po-181)</name>
    <dbReference type="NCBI Taxonomy" id="491952"/>
    <lineage>
        <taxon>Bacteria</taxon>
        <taxon>Pseudomonadati</taxon>
        <taxon>Pseudomonadota</taxon>
        <taxon>Gammaproteobacteria</taxon>
        <taxon>Oceanospirillales</taxon>
        <taxon>Oceanospirillaceae</taxon>
        <taxon>Marinomonas</taxon>
    </lineage>
</organism>
<evidence type="ECO:0000313" key="5">
    <source>
        <dbReference type="Proteomes" id="UP000009230"/>
    </source>
</evidence>
<dbReference type="HOGENOM" id="CLU_027634_4_0_6"/>
<accession>F6CZ02</accession>
<gene>
    <name evidence="4" type="ordered locus">Mar181_0060</name>
</gene>
<dbReference type="OrthoDB" id="9801219at2"/>
<dbReference type="InterPro" id="IPR011611">
    <property type="entry name" value="PfkB_dom"/>
</dbReference>
<dbReference type="GO" id="GO:0016301">
    <property type="term" value="F:kinase activity"/>
    <property type="evidence" value="ECO:0007669"/>
    <property type="project" value="UniProtKB-KW"/>
</dbReference>
<reference evidence="4 5" key="1">
    <citation type="journal article" date="2012" name="Stand. Genomic Sci.">
        <title>Complete genome sequence of Marinomonas posidonica type strain (IVIA-Po-181(T)).</title>
        <authorList>
            <person name="Lucas-Elio P."/>
            <person name="Goodwin L."/>
            <person name="Woyke T."/>
            <person name="Pitluck S."/>
            <person name="Nolan M."/>
            <person name="Kyrpides N.C."/>
            <person name="Detter J.C."/>
            <person name="Copeland A."/>
            <person name="Lu M."/>
            <person name="Bruce D."/>
            <person name="Detter C."/>
            <person name="Tapia R."/>
            <person name="Han S."/>
            <person name="Land M.L."/>
            <person name="Ivanova N."/>
            <person name="Mikhailova N."/>
            <person name="Johnston A.W."/>
            <person name="Sanchez-Amat A."/>
        </authorList>
    </citation>
    <scope>NUCLEOTIDE SEQUENCE [LARGE SCALE GENOMIC DNA]</scope>
    <source>
        <strain evidence="5">CECT 7376 / NCIMB 14433 / IVIA-Po-181</strain>
    </source>
</reference>
<keyword evidence="5" id="KW-1185">Reference proteome</keyword>
<feature type="domain" description="Carbohydrate kinase PfkB" evidence="3">
    <location>
        <begin position="7"/>
        <end position="315"/>
    </location>
</feature>
<evidence type="ECO:0000256" key="2">
    <source>
        <dbReference type="ARBA" id="ARBA00022777"/>
    </source>
</evidence>
<dbReference type="EMBL" id="CP002771">
    <property type="protein sequence ID" value="AEF53129.1"/>
    <property type="molecule type" value="Genomic_DNA"/>
</dbReference>
<dbReference type="InterPro" id="IPR029056">
    <property type="entry name" value="Ribokinase-like"/>
</dbReference>
<dbReference type="eggNOG" id="COG0524">
    <property type="taxonomic scope" value="Bacteria"/>
</dbReference>
<dbReference type="PANTHER" id="PTHR10584:SF166">
    <property type="entry name" value="RIBOKINASE"/>
    <property type="match status" value="1"/>
</dbReference>
<name>F6CZ02_MARPP</name>
<keyword evidence="2" id="KW-0418">Kinase</keyword>
<dbReference type="PROSITE" id="PS00584">
    <property type="entry name" value="PFKB_KINASES_2"/>
    <property type="match status" value="1"/>
</dbReference>
<dbReference type="PANTHER" id="PTHR10584">
    <property type="entry name" value="SUGAR KINASE"/>
    <property type="match status" value="1"/>
</dbReference>
<dbReference type="SUPFAM" id="SSF53613">
    <property type="entry name" value="Ribokinase-like"/>
    <property type="match status" value="1"/>
</dbReference>
<dbReference type="RefSeq" id="WP_013794606.1">
    <property type="nucleotide sequence ID" value="NC_015559.1"/>
</dbReference>
<proteinExistence type="predicted"/>
<evidence type="ECO:0000256" key="1">
    <source>
        <dbReference type="ARBA" id="ARBA00022679"/>
    </source>
</evidence>
<dbReference type="STRING" id="491952.Mar181_0060"/>
<dbReference type="Gene3D" id="3.40.1190.20">
    <property type="match status" value="1"/>
</dbReference>